<evidence type="ECO:0000313" key="4">
    <source>
        <dbReference type="EMBL" id="KAH0571837.1"/>
    </source>
</evidence>
<sequence length="807" mass="92081">MSYFIPQKQGQLQSLTRSLRPKTPQISYLNTIPSLVYVQNNKLLTPPIENKGLFETYKILSNISAGSQGVTYLAQTKNLTNVVIKRVLTHIKTQIQVACNTSQILSPTIPLVIDAFTEDNALFIITEAGTLDFEELLSVYHKIPQDLFWIVAQDISLAIQTSHTQNIAHLDIKPSNILIKSFKDKPQLQFSSTQQDRQENITPEGVNYNYLAISQLSSKRSIISPEPIPKQSPLINFENPLGHLISNVMLSPEPIQRVKFQEQSKPLQSFNDPFSKLYCQNFEDIINFCIFQLIDFGISQSSPFKPDSVCGDSRYLQQQFLSTGIPSFQCDCFSLGIVLFEIISGCEVPSYGLNYEKLRECNGILEVFDWKDTSQQVLESIKDLLYSDLTITQWILKYQQNFQDRDYAYNKVESGRNYIHNMIFVVKNIKKSTFRMKKSQFTIRQFIIHGSLLKLQHKKQSLGFKVNFVRRNSYVKSPLGTSAFLQDKQETDESSNFFQSTSPSMVKQNQWSTSEITLQQQCENGYNINKSTTNFEENTGNFNLTNISSSSSSSYSLTTDISNNSSFSIQYTSKKSQTVQTLLSALETITGIASMVYYQPLNFYHPTPTTNKSQFSNQCSFALPLSNKGNYSPTSTPIVEDSMLNHQVKGILRPKSGDYKILNQEELMQNGFRSITDAFVDCFEQKPQNVKLCTFLSKNRGMLFILINLLSFFIKDQISSLILNALFVLIIQRINKYNISLLQERQYHYIKNSNVYYDPIKLRSGIFGFLLPAIFIFINFHLRSCKGVYLISVVAEFLFLNLAGGFQ</sequence>
<dbReference type="GO" id="GO:0005524">
    <property type="term" value="F:ATP binding"/>
    <property type="evidence" value="ECO:0007669"/>
    <property type="project" value="InterPro"/>
</dbReference>
<accession>V6LF79</accession>
<organism evidence="3">
    <name type="scientific">Spironucleus salmonicida</name>
    <dbReference type="NCBI Taxonomy" id="348837"/>
    <lineage>
        <taxon>Eukaryota</taxon>
        <taxon>Metamonada</taxon>
        <taxon>Diplomonadida</taxon>
        <taxon>Hexamitidae</taxon>
        <taxon>Hexamitinae</taxon>
        <taxon>Spironucleus</taxon>
    </lineage>
</organism>
<dbReference type="SMART" id="SM00220">
    <property type="entry name" value="S_TKc"/>
    <property type="match status" value="1"/>
</dbReference>
<keyword evidence="5" id="KW-1185">Reference proteome</keyword>
<dbReference type="GO" id="GO:0004672">
    <property type="term" value="F:protein kinase activity"/>
    <property type="evidence" value="ECO:0007669"/>
    <property type="project" value="InterPro"/>
</dbReference>
<dbReference type="SUPFAM" id="SSF56112">
    <property type="entry name" value="Protein kinase-like (PK-like)"/>
    <property type="match status" value="1"/>
</dbReference>
<evidence type="ECO:0000313" key="5">
    <source>
        <dbReference type="Proteomes" id="UP000018208"/>
    </source>
</evidence>
<feature type="transmembrane region" description="Helical" evidence="1">
    <location>
        <begin position="765"/>
        <end position="782"/>
    </location>
</feature>
<dbReference type="Gene3D" id="1.10.510.10">
    <property type="entry name" value="Transferase(Phosphotransferase) domain 1"/>
    <property type="match status" value="2"/>
</dbReference>
<reference evidence="3 4" key="1">
    <citation type="journal article" date="2014" name="PLoS Genet.">
        <title>The Genome of Spironucleus salmonicida Highlights a Fish Pathogen Adapted to Fluctuating Environments.</title>
        <authorList>
            <person name="Xu F."/>
            <person name="Jerlstrom-Hultqvist J."/>
            <person name="Einarsson E."/>
            <person name="Astvaldsson A."/>
            <person name="Svard S.G."/>
            <person name="Andersson J.O."/>
        </authorList>
    </citation>
    <scope>NUCLEOTIDE SEQUENCE</scope>
    <source>
        <strain evidence="4">ATCC 50377</strain>
    </source>
</reference>
<keyword evidence="1" id="KW-0472">Membrane</keyword>
<dbReference type="EMBL" id="AUWU02000006">
    <property type="protein sequence ID" value="KAH0571837.1"/>
    <property type="molecule type" value="Genomic_DNA"/>
</dbReference>
<name>V6LF79_9EUKA</name>
<dbReference type="PROSITE" id="PS50011">
    <property type="entry name" value="PROTEIN_KINASE_DOM"/>
    <property type="match status" value="1"/>
</dbReference>
<reference evidence="4" key="2">
    <citation type="submission" date="2020-12" db="EMBL/GenBank/DDBJ databases">
        <title>New Spironucleus salmonicida genome in near-complete chromosomes.</title>
        <authorList>
            <person name="Xu F."/>
            <person name="Kurt Z."/>
            <person name="Jimenez-Gonzalez A."/>
            <person name="Astvaldsson A."/>
            <person name="Andersson J.O."/>
            <person name="Svard S.G."/>
        </authorList>
    </citation>
    <scope>NUCLEOTIDE SEQUENCE</scope>
    <source>
        <strain evidence="4">ATCC 50377</strain>
    </source>
</reference>
<evidence type="ECO:0000259" key="2">
    <source>
        <dbReference type="PROSITE" id="PS50011"/>
    </source>
</evidence>
<dbReference type="Proteomes" id="UP000018208">
    <property type="component" value="Unassembled WGS sequence"/>
</dbReference>
<feature type="domain" description="Protein kinase" evidence="2">
    <location>
        <begin position="57"/>
        <end position="423"/>
    </location>
</feature>
<feature type="transmembrane region" description="Helical" evidence="1">
    <location>
        <begin position="788"/>
        <end position="806"/>
    </location>
</feature>
<feature type="transmembrane region" description="Helical" evidence="1">
    <location>
        <begin position="702"/>
        <end position="731"/>
    </location>
</feature>
<dbReference type="VEuPathDB" id="GiardiaDB:SS50377_26033"/>
<dbReference type="PANTHER" id="PTHR44167">
    <property type="entry name" value="OVARIAN-SPECIFIC SERINE/THREONINE-PROTEIN KINASE LOK-RELATED"/>
    <property type="match status" value="1"/>
</dbReference>
<gene>
    <name evidence="3" type="ORF">SS50377_18135</name>
    <name evidence="4" type="ORF">SS50377_26033</name>
</gene>
<dbReference type="InterPro" id="IPR008271">
    <property type="entry name" value="Ser/Thr_kinase_AS"/>
</dbReference>
<dbReference type="InterPro" id="IPR011009">
    <property type="entry name" value="Kinase-like_dom_sf"/>
</dbReference>
<dbReference type="EMBL" id="KI546164">
    <property type="protein sequence ID" value="EST42346.1"/>
    <property type="molecule type" value="Genomic_DNA"/>
</dbReference>
<protein>
    <submittedName>
        <fullName evidence="3">Kinase, WEE</fullName>
    </submittedName>
</protein>
<keyword evidence="1" id="KW-0812">Transmembrane</keyword>
<keyword evidence="1" id="KW-1133">Transmembrane helix</keyword>
<dbReference type="InterPro" id="IPR000719">
    <property type="entry name" value="Prot_kinase_dom"/>
</dbReference>
<dbReference type="AlphaFoldDB" id="V6LF79"/>
<proteinExistence type="predicted"/>
<keyword evidence="3" id="KW-0808">Transferase</keyword>
<dbReference type="Pfam" id="PF00069">
    <property type="entry name" value="Pkinase"/>
    <property type="match status" value="1"/>
</dbReference>
<dbReference type="PROSITE" id="PS00108">
    <property type="entry name" value="PROTEIN_KINASE_ST"/>
    <property type="match status" value="1"/>
</dbReference>
<keyword evidence="3" id="KW-0418">Kinase</keyword>
<evidence type="ECO:0000256" key="1">
    <source>
        <dbReference type="SAM" id="Phobius"/>
    </source>
</evidence>
<dbReference type="PANTHER" id="PTHR44167:SF24">
    <property type="entry name" value="SERINE_THREONINE-PROTEIN KINASE CHK2"/>
    <property type="match status" value="1"/>
</dbReference>
<evidence type="ECO:0000313" key="3">
    <source>
        <dbReference type="EMBL" id="EST42346.1"/>
    </source>
</evidence>